<dbReference type="AlphaFoldDB" id="A0A9X0QYK9"/>
<comment type="caution">
    <text evidence="1">The sequence shown here is derived from an EMBL/GenBank/DDBJ whole genome shotgun (WGS) entry which is preliminary data.</text>
</comment>
<reference evidence="1" key="1">
    <citation type="submission" date="2020-08" db="EMBL/GenBank/DDBJ databases">
        <authorList>
            <person name="Hu Y."/>
            <person name="Nguyen S.V."/>
            <person name="Li F."/>
            <person name="Fanning S."/>
        </authorList>
    </citation>
    <scope>NUCLEOTIDE SEQUENCE</scope>
    <source>
        <strain evidence="1">SYSU D8009</strain>
    </source>
</reference>
<evidence type="ECO:0000313" key="1">
    <source>
        <dbReference type="EMBL" id="MBC4016394.1"/>
    </source>
</evidence>
<gene>
    <name evidence="1" type="ORF">H7965_13800</name>
</gene>
<evidence type="ECO:0000313" key="2">
    <source>
        <dbReference type="Proteomes" id="UP000600101"/>
    </source>
</evidence>
<organism evidence="1 2">
    <name type="scientific">Siccirubricoccus deserti</name>
    <dbReference type="NCBI Taxonomy" id="2013562"/>
    <lineage>
        <taxon>Bacteria</taxon>
        <taxon>Pseudomonadati</taxon>
        <taxon>Pseudomonadota</taxon>
        <taxon>Alphaproteobacteria</taxon>
        <taxon>Acetobacterales</taxon>
        <taxon>Roseomonadaceae</taxon>
        <taxon>Siccirubricoccus</taxon>
    </lineage>
</organism>
<dbReference type="InterPro" id="IPR015813">
    <property type="entry name" value="Pyrv/PenolPyrv_kinase-like_dom"/>
</dbReference>
<dbReference type="PANTHER" id="PTHR42905">
    <property type="entry name" value="PHOSPHOENOLPYRUVATE CARBOXYLASE"/>
    <property type="match status" value="1"/>
</dbReference>
<dbReference type="EMBL" id="JACOMF010000015">
    <property type="protein sequence ID" value="MBC4016394.1"/>
    <property type="molecule type" value="Genomic_DNA"/>
</dbReference>
<dbReference type="Proteomes" id="UP000600101">
    <property type="component" value="Unassembled WGS sequence"/>
</dbReference>
<dbReference type="PANTHER" id="PTHR42905:SF16">
    <property type="entry name" value="CARBOXYPHOSPHONOENOLPYRUVATE PHOSPHONOMUTASE-LIKE PROTEIN (AFU_ORTHOLOGUE AFUA_5G07230)"/>
    <property type="match status" value="1"/>
</dbReference>
<dbReference type="Gene3D" id="3.20.20.60">
    <property type="entry name" value="Phosphoenolpyruvate-binding domains"/>
    <property type="match status" value="1"/>
</dbReference>
<proteinExistence type="predicted"/>
<dbReference type="Gene3D" id="6.10.250.2750">
    <property type="match status" value="1"/>
</dbReference>
<dbReference type="InterPro" id="IPR039556">
    <property type="entry name" value="ICL/PEPM"/>
</dbReference>
<dbReference type="CDD" id="cd00377">
    <property type="entry name" value="ICL_PEPM"/>
    <property type="match status" value="1"/>
</dbReference>
<dbReference type="InterPro" id="IPR040442">
    <property type="entry name" value="Pyrv_kinase-like_dom_sf"/>
</dbReference>
<protein>
    <submittedName>
        <fullName evidence="1">Isocitrate lyase/phosphoenolpyruvate mutase family protein</fullName>
    </submittedName>
</protein>
<dbReference type="RefSeq" id="WP_186771167.1">
    <property type="nucleotide sequence ID" value="NZ_JACOMF010000015.1"/>
</dbReference>
<accession>A0A9X0QYK9</accession>
<dbReference type="SUPFAM" id="SSF51621">
    <property type="entry name" value="Phosphoenolpyruvate/pyruvate domain"/>
    <property type="match status" value="1"/>
</dbReference>
<sequence length="274" mass="28610">MPADQGVKAERFRELHRRAGAFVIANPWDAGSARILAGLGFEALATSSGACAGTLGKRDGGVTRDEALAHARAIVEATELPVSADLERCFADAPAAVAETIHLAAGVGLVGASVEDATGRAEQPLYGFDEAVARVKVAAEAARSLGFPFVLTARAENFLRGNPSLDDTIARLRAYEAAGADVLFAPGLPDLDAVRSVCAALTRPFNFMAGIKGRSFSVPELAAVGVKRISLATSLYRAAMTGLVEAAREVKEAGSLGYVDRVLPTPELNRFMQG</sequence>
<keyword evidence="1" id="KW-0456">Lyase</keyword>
<name>A0A9X0QYK9_9PROT</name>
<dbReference type="GO" id="GO:0016829">
    <property type="term" value="F:lyase activity"/>
    <property type="evidence" value="ECO:0007669"/>
    <property type="project" value="UniProtKB-KW"/>
</dbReference>
<keyword evidence="2" id="KW-1185">Reference proteome</keyword>
<dbReference type="Pfam" id="PF13714">
    <property type="entry name" value="PEP_mutase"/>
    <property type="match status" value="1"/>
</dbReference>